<keyword evidence="5 7" id="KW-0067">ATP-binding</keyword>
<evidence type="ECO:0000256" key="8">
    <source>
        <dbReference type="SAM" id="MobiDB-lite"/>
    </source>
</evidence>
<sequence>MEYMGNIVKKILVANRGEIALRVVRTAREMGISTVAVYSEQDRNAQYVQLADESYLLSGDTYASTYLNEDLLIGILHRSGANAVHPGYGFLSEVPSFADKVEKAGAIWVGPHPQALIDLGDKITARRVAKSAQVPPVPGISEPVRELRTLLDFSHTYGYPVMMKRTDGGGGRGITVVHDDDEMRRFYMNHDAMQGGDLDEYFIEKFIDKARHVETQCGRDRFGDFTVYSTRDCSVQRRNQKLVEEAPAPFLPDEVINQLETYSRSLFNKVDYIGLGTCEFMVTPHRKVYFLEVNPRLQVEHTVSEEVCGLDLVREQIDIADGGHLTPAPAPRGHSFELRITSEDPATNLTPSSGTLERIVWPSGPGLRIDTGVEQGDTVSPKFDSMMGKVVITAQSREAAVARVRRALDELVIEGVPTPVSLFKQIFNDDEFTAEHGHLFDVSTKWLERKYLNHEPQTVRSGQPASLSGEGQDAGAKAPTSESFVIEVDDRRVKLTVPTDIVNNLMGAGRSRGAKRPSQPLRGQGLHAIAEKKEHNDGKSGVIASPMQAVVTRINVAEGQSVTKGDLLVVLESMKMENYVYAPVNGTVAKIFVAPATGVEAGETLVAMDVDGAKARDKSGAVDDGGKSASTAKNGKEGK</sequence>
<dbReference type="Pfam" id="PF02785">
    <property type="entry name" value="Biotin_carb_C"/>
    <property type="match status" value="1"/>
</dbReference>
<dbReference type="InterPro" id="IPR000089">
    <property type="entry name" value="Biotin_lipoyl"/>
</dbReference>
<comment type="cofactor">
    <cofactor evidence="1">
        <name>biotin</name>
        <dbReference type="ChEBI" id="CHEBI:57586"/>
    </cofactor>
</comment>
<dbReference type="InterPro" id="IPR005479">
    <property type="entry name" value="CPAse_ATP-bd"/>
</dbReference>
<dbReference type="Pfam" id="PF02786">
    <property type="entry name" value="CPSase_L_D2"/>
    <property type="match status" value="1"/>
</dbReference>
<dbReference type="GO" id="GO:0016874">
    <property type="term" value="F:ligase activity"/>
    <property type="evidence" value="ECO:0007669"/>
    <property type="project" value="UniProtKB-KW"/>
</dbReference>
<protein>
    <recommendedName>
        <fullName evidence="2">biotin carboxylase</fullName>
        <ecNumber evidence="2">6.3.4.14</ecNumber>
    </recommendedName>
</protein>
<proteinExistence type="predicted"/>
<feature type="domain" description="Biotin carboxylation" evidence="11">
    <location>
        <begin position="7"/>
        <end position="447"/>
    </location>
</feature>
<dbReference type="FunFam" id="3.40.50.20:FF:000010">
    <property type="entry name" value="Propionyl-CoA carboxylase subunit alpha"/>
    <property type="match status" value="1"/>
</dbReference>
<feature type="region of interest" description="Disordered" evidence="8">
    <location>
        <begin position="455"/>
        <end position="481"/>
    </location>
</feature>
<dbReference type="EC" id="6.3.4.14" evidence="2"/>
<dbReference type="InterPro" id="IPR011764">
    <property type="entry name" value="Biotin_carboxylation_dom"/>
</dbReference>
<keyword evidence="6" id="KW-0092">Biotin</keyword>
<keyword evidence="3" id="KW-0436">Ligase</keyword>
<dbReference type="PANTHER" id="PTHR18866">
    <property type="entry name" value="CARBOXYLASE:PYRUVATE/ACETYL-COA/PROPIONYL-COA CARBOXYLASE"/>
    <property type="match status" value="1"/>
</dbReference>
<dbReference type="SUPFAM" id="SSF56059">
    <property type="entry name" value="Glutathione synthetase ATP-binding domain-like"/>
    <property type="match status" value="1"/>
</dbReference>
<gene>
    <name evidence="12" type="ORF">BBJK_00942</name>
</gene>
<dbReference type="SUPFAM" id="SSF51246">
    <property type="entry name" value="Rudiment single hybrid motif"/>
    <property type="match status" value="1"/>
</dbReference>
<feature type="region of interest" description="Disordered" evidence="8">
    <location>
        <begin position="615"/>
        <end position="639"/>
    </location>
</feature>
<dbReference type="Pfam" id="PF00289">
    <property type="entry name" value="Biotin_carb_N"/>
    <property type="match status" value="1"/>
</dbReference>
<dbReference type="SUPFAM" id="SSF52440">
    <property type="entry name" value="PreATP-grasp domain"/>
    <property type="match status" value="1"/>
</dbReference>
<evidence type="ECO:0000256" key="2">
    <source>
        <dbReference type="ARBA" id="ARBA00013263"/>
    </source>
</evidence>
<dbReference type="PROSITE" id="PS50979">
    <property type="entry name" value="BC"/>
    <property type="match status" value="1"/>
</dbReference>
<organism evidence="12 13">
    <name type="scientific">Bifidobacterium bifidum LMG 13195</name>
    <dbReference type="NCBI Taxonomy" id="1207542"/>
    <lineage>
        <taxon>Bacteria</taxon>
        <taxon>Bacillati</taxon>
        <taxon>Actinomycetota</taxon>
        <taxon>Actinomycetes</taxon>
        <taxon>Bifidobacteriales</taxon>
        <taxon>Bifidobacteriaceae</taxon>
        <taxon>Bifidobacterium</taxon>
    </lineage>
</organism>
<dbReference type="GO" id="GO:0005524">
    <property type="term" value="F:ATP binding"/>
    <property type="evidence" value="ECO:0007669"/>
    <property type="project" value="UniProtKB-UniRule"/>
</dbReference>
<dbReference type="CDD" id="cd06850">
    <property type="entry name" value="biotinyl_domain"/>
    <property type="match status" value="1"/>
</dbReference>
<dbReference type="PROSITE" id="PS50968">
    <property type="entry name" value="BIOTINYL_LIPOYL"/>
    <property type="match status" value="1"/>
</dbReference>
<dbReference type="InterPro" id="IPR016185">
    <property type="entry name" value="PreATP-grasp_dom_sf"/>
</dbReference>
<dbReference type="PROSITE" id="PS00867">
    <property type="entry name" value="CPSASE_2"/>
    <property type="match status" value="1"/>
</dbReference>
<dbReference type="InterPro" id="IPR011761">
    <property type="entry name" value="ATP-grasp"/>
</dbReference>
<dbReference type="InterPro" id="IPR005481">
    <property type="entry name" value="BC-like_N"/>
</dbReference>
<reference evidence="12 13" key="1">
    <citation type="journal article" date="2017" name="Biosci. Biotechnol. Biochem.">
        <title>Identification and characterization of a sulfoglycosidase from Bifidobacterium bifidum implicated in mucin glycan utilization.</title>
        <authorList>
            <person name="Katoh T."/>
            <person name="Maeshibu T."/>
            <person name="Kikkawa K."/>
            <person name="Gotoh A."/>
            <person name="Tomabechi Y."/>
            <person name="Nakamura M."/>
            <person name="Liao W.-H."/>
            <person name="Yamaguchi M."/>
            <person name="Ashida H."/>
            <person name="Yamamoto K."/>
            <person name="Katayama T."/>
        </authorList>
    </citation>
    <scope>NUCLEOTIDE SEQUENCE [LARGE SCALE GENOMIC DNA]</scope>
    <source>
        <strain evidence="12 13">JCM 7004</strain>
    </source>
</reference>
<dbReference type="EMBL" id="AP018131">
    <property type="protein sequence ID" value="BBA47670.1"/>
    <property type="molecule type" value="Genomic_DNA"/>
</dbReference>
<dbReference type="InterPro" id="IPR011053">
    <property type="entry name" value="Single_hybrid_motif"/>
</dbReference>
<feature type="compositionally biased region" description="Polar residues" evidence="8">
    <location>
        <begin position="455"/>
        <end position="466"/>
    </location>
</feature>
<dbReference type="InterPro" id="IPR005482">
    <property type="entry name" value="Biotin_COase_C"/>
</dbReference>
<evidence type="ECO:0000256" key="7">
    <source>
        <dbReference type="PROSITE-ProRule" id="PRU00409"/>
    </source>
</evidence>
<evidence type="ECO:0000313" key="13">
    <source>
        <dbReference type="Proteomes" id="UP000262177"/>
    </source>
</evidence>
<evidence type="ECO:0000256" key="5">
    <source>
        <dbReference type="ARBA" id="ARBA00022840"/>
    </source>
</evidence>
<dbReference type="Gene3D" id="2.40.50.100">
    <property type="match status" value="1"/>
</dbReference>
<dbReference type="Proteomes" id="UP000262177">
    <property type="component" value="Chromosome"/>
</dbReference>
<evidence type="ECO:0000256" key="1">
    <source>
        <dbReference type="ARBA" id="ARBA00001953"/>
    </source>
</evidence>
<evidence type="ECO:0000256" key="4">
    <source>
        <dbReference type="ARBA" id="ARBA00022741"/>
    </source>
</evidence>
<dbReference type="InterPro" id="IPR011054">
    <property type="entry name" value="Rudment_hybrid_motif"/>
</dbReference>
<dbReference type="PROSITE" id="PS50975">
    <property type="entry name" value="ATP_GRASP"/>
    <property type="match status" value="1"/>
</dbReference>
<evidence type="ECO:0000259" key="11">
    <source>
        <dbReference type="PROSITE" id="PS50979"/>
    </source>
</evidence>
<evidence type="ECO:0000313" key="12">
    <source>
        <dbReference type="EMBL" id="BBA47670.1"/>
    </source>
</evidence>
<feature type="domain" description="ATP-grasp" evidence="10">
    <location>
        <begin position="126"/>
        <end position="321"/>
    </location>
</feature>
<dbReference type="Gene3D" id="3.30.470.20">
    <property type="entry name" value="ATP-grasp fold, B domain"/>
    <property type="match status" value="1"/>
</dbReference>
<keyword evidence="4 7" id="KW-0547">Nucleotide-binding</keyword>
<dbReference type="AlphaFoldDB" id="A0A286TCE2"/>
<dbReference type="InterPro" id="IPR050856">
    <property type="entry name" value="Biotin_carboxylase_complex"/>
</dbReference>
<evidence type="ECO:0000256" key="3">
    <source>
        <dbReference type="ARBA" id="ARBA00022598"/>
    </source>
</evidence>
<evidence type="ECO:0000259" key="10">
    <source>
        <dbReference type="PROSITE" id="PS50975"/>
    </source>
</evidence>
<dbReference type="SUPFAM" id="SSF51230">
    <property type="entry name" value="Single hybrid motif"/>
    <property type="match status" value="1"/>
</dbReference>
<feature type="compositionally biased region" description="Basic and acidic residues" evidence="8">
    <location>
        <begin position="615"/>
        <end position="626"/>
    </location>
</feature>
<dbReference type="SMART" id="SM00878">
    <property type="entry name" value="Biotin_carb_C"/>
    <property type="match status" value="1"/>
</dbReference>
<dbReference type="Pfam" id="PF00364">
    <property type="entry name" value="Biotin_lipoyl"/>
    <property type="match status" value="1"/>
</dbReference>
<evidence type="ECO:0000256" key="6">
    <source>
        <dbReference type="ARBA" id="ARBA00023267"/>
    </source>
</evidence>
<feature type="domain" description="Lipoyl-binding" evidence="9">
    <location>
        <begin position="534"/>
        <end position="609"/>
    </location>
</feature>
<accession>A0A286TCE2</accession>
<evidence type="ECO:0000259" key="9">
    <source>
        <dbReference type="PROSITE" id="PS50968"/>
    </source>
</evidence>
<dbReference type="GO" id="GO:0046872">
    <property type="term" value="F:metal ion binding"/>
    <property type="evidence" value="ECO:0007669"/>
    <property type="project" value="InterPro"/>
</dbReference>
<dbReference type="PANTHER" id="PTHR18866:SF33">
    <property type="entry name" value="METHYLCROTONOYL-COA CARBOXYLASE SUBUNIT ALPHA, MITOCHONDRIAL-RELATED"/>
    <property type="match status" value="1"/>
</dbReference>
<name>A0A286TCE2_BIFBI</name>